<organism evidence="1">
    <name type="scientific">Anguilla anguilla</name>
    <name type="common">European freshwater eel</name>
    <name type="synonym">Muraena anguilla</name>
    <dbReference type="NCBI Taxonomy" id="7936"/>
    <lineage>
        <taxon>Eukaryota</taxon>
        <taxon>Metazoa</taxon>
        <taxon>Chordata</taxon>
        <taxon>Craniata</taxon>
        <taxon>Vertebrata</taxon>
        <taxon>Euteleostomi</taxon>
        <taxon>Actinopterygii</taxon>
        <taxon>Neopterygii</taxon>
        <taxon>Teleostei</taxon>
        <taxon>Anguilliformes</taxon>
        <taxon>Anguillidae</taxon>
        <taxon>Anguilla</taxon>
    </lineage>
</organism>
<proteinExistence type="predicted"/>
<evidence type="ECO:0000313" key="1">
    <source>
        <dbReference type="EMBL" id="JAH23676.1"/>
    </source>
</evidence>
<dbReference type="EMBL" id="GBXM01084901">
    <property type="protein sequence ID" value="JAH23676.1"/>
    <property type="molecule type" value="Transcribed_RNA"/>
</dbReference>
<dbReference type="AlphaFoldDB" id="A0A0E9R3C4"/>
<reference evidence="1" key="1">
    <citation type="submission" date="2014-11" db="EMBL/GenBank/DDBJ databases">
        <authorList>
            <person name="Amaro Gonzalez C."/>
        </authorList>
    </citation>
    <scope>NUCLEOTIDE SEQUENCE</scope>
</reference>
<sequence>MTIYVVKEEHLVHLEFHLEVKDN</sequence>
<reference evidence="1" key="2">
    <citation type="journal article" date="2015" name="Fish Shellfish Immunol.">
        <title>Early steps in the European eel (Anguilla anguilla)-Vibrio vulnificus interaction in the gills: Role of the RtxA13 toxin.</title>
        <authorList>
            <person name="Callol A."/>
            <person name="Pajuelo D."/>
            <person name="Ebbesson L."/>
            <person name="Teles M."/>
            <person name="MacKenzie S."/>
            <person name="Amaro C."/>
        </authorList>
    </citation>
    <scope>NUCLEOTIDE SEQUENCE</scope>
</reference>
<name>A0A0E9R3C4_ANGAN</name>
<accession>A0A0E9R3C4</accession>
<protein>
    <submittedName>
        <fullName evidence="1">Uncharacterized protein</fullName>
    </submittedName>
</protein>